<proteinExistence type="inferred from homology"/>
<dbReference type="InterPro" id="IPR026055">
    <property type="entry name" value="FAR"/>
</dbReference>
<evidence type="ECO:0000313" key="4">
    <source>
        <dbReference type="Proteomes" id="UP001147747"/>
    </source>
</evidence>
<comment type="caution">
    <text evidence="3">The sequence shown here is derived from an EMBL/GenBank/DDBJ whole genome shotgun (WGS) entry which is preliminary data.</text>
</comment>
<dbReference type="Pfam" id="PF07993">
    <property type="entry name" value="NAD_binding_4"/>
    <property type="match status" value="1"/>
</dbReference>
<dbReference type="AlphaFoldDB" id="A0A9W9WCQ9"/>
<dbReference type="InterPro" id="IPR013120">
    <property type="entry name" value="FAR_NAD-bd"/>
</dbReference>
<dbReference type="Proteomes" id="UP001147747">
    <property type="component" value="Unassembled WGS sequence"/>
</dbReference>
<dbReference type="RefSeq" id="XP_056494654.1">
    <property type="nucleotide sequence ID" value="XM_056626072.1"/>
</dbReference>
<dbReference type="OrthoDB" id="429813at2759"/>
<comment type="catalytic activity">
    <reaction evidence="1">
        <text>a long-chain fatty acyl-CoA + 2 NADPH + 2 H(+) = a long-chain primary fatty alcohol + 2 NADP(+) + CoA</text>
        <dbReference type="Rhea" id="RHEA:52716"/>
        <dbReference type="ChEBI" id="CHEBI:15378"/>
        <dbReference type="ChEBI" id="CHEBI:57287"/>
        <dbReference type="ChEBI" id="CHEBI:57783"/>
        <dbReference type="ChEBI" id="CHEBI:58349"/>
        <dbReference type="ChEBI" id="CHEBI:77396"/>
        <dbReference type="ChEBI" id="CHEBI:83139"/>
        <dbReference type="EC" id="1.2.1.84"/>
    </reaction>
</comment>
<protein>
    <recommendedName>
        <fullName evidence="1">Fatty acyl-CoA reductase</fullName>
        <ecNumber evidence="1">1.2.1.84</ecNumber>
    </recommendedName>
</protein>
<dbReference type="EC" id="1.2.1.84" evidence="1"/>
<sequence length="526" mass="59008">MNHFERIRNIQGFLRNIEGWLFANDLSPQDRLEIMTIPNCVLVTGVTGFLGKVVLEHLVRQHKKLNCTKIIVLVRGRNGIDGERRFRETVVPSACFSLLLEAWDNMVEVVTGDLVDSDLGILDSISERIQTEITHIIHCAGCVKFDRALAEAAAANVSTVLNILEFARKCTHFQHLVSTSTAYVTPHRLGPIRETLTPLPYEPSEVYRDILDGKTSETELLNQTKHPNTYTLSKCIAEHMLVANRGSVPLTIVRPSIISASWRLPFPGWIDSLSAFAGFLAAYGNGLLGVIDADSQTILDIVPVDEVANRLLGVTFQETAPSAVQIKYATASLCNGLPISMVCTNSIKHFLQHRAASFRSPKVHYLGPRGIQFHIYDTIYQKLPLFLASVFYTLSQNDRMRRRLVRIRAGLASLNRDFPYFTHHSFNFRPSTHLPDDFEPEQYLETTLHGIRKHLLRDPASDTKPLKLSKPIRQLTSSSQLLQAAMSFRMSPFAVLVGTLGVACVWRLSQVDSHAWRLPDLLACFS</sequence>
<dbReference type="GO" id="GO:0080019">
    <property type="term" value="F:alcohol-forming very long-chain fatty acyl-CoA reductase activity"/>
    <property type="evidence" value="ECO:0007669"/>
    <property type="project" value="InterPro"/>
</dbReference>
<evidence type="ECO:0000259" key="2">
    <source>
        <dbReference type="Pfam" id="PF07993"/>
    </source>
</evidence>
<comment type="similarity">
    <text evidence="1">Belongs to the fatty acyl-CoA reductase family.</text>
</comment>
<dbReference type="Gene3D" id="3.40.50.720">
    <property type="entry name" value="NAD(P)-binding Rossmann-like Domain"/>
    <property type="match status" value="1"/>
</dbReference>
<dbReference type="GO" id="GO:0102965">
    <property type="term" value="F:alcohol-forming long-chain fatty acyl-CoA reductase activity"/>
    <property type="evidence" value="ECO:0007669"/>
    <property type="project" value="UniProtKB-EC"/>
</dbReference>
<keyword evidence="4" id="KW-1185">Reference proteome</keyword>
<gene>
    <name evidence="3" type="ORF">N7509_001435</name>
</gene>
<dbReference type="SUPFAM" id="SSF51735">
    <property type="entry name" value="NAD(P)-binding Rossmann-fold domains"/>
    <property type="match status" value="1"/>
</dbReference>
<keyword evidence="1" id="KW-0521">NADP</keyword>
<reference evidence="3" key="1">
    <citation type="submission" date="2022-12" db="EMBL/GenBank/DDBJ databases">
        <authorList>
            <person name="Petersen C."/>
        </authorList>
    </citation>
    <scope>NUCLEOTIDE SEQUENCE</scope>
    <source>
        <strain evidence="3">IBT 29677</strain>
    </source>
</reference>
<evidence type="ECO:0000256" key="1">
    <source>
        <dbReference type="RuleBase" id="RU363097"/>
    </source>
</evidence>
<dbReference type="InterPro" id="IPR036291">
    <property type="entry name" value="NAD(P)-bd_dom_sf"/>
</dbReference>
<dbReference type="EMBL" id="JAPZBU010000003">
    <property type="protein sequence ID" value="KAJ5414808.1"/>
    <property type="molecule type" value="Genomic_DNA"/>
</dbReference>
<dbReference type="GeneID" id="81365052"/>
<keyword evidence="1" id="KW-0560">Oxidoreductase</keyword>
<comment type="function">
    <text evidence="1">Catalyzes the reduction of fatty acyl-CoA to fatty alcohols.</text>
</comment>
<name>A0A9W9WCQ9_9EURO</name>
<dbReference type="GO" id="GO:0006629">
    <property type="term" value="P:lipid metabolic process"/>
    <property type="evidence" value="ECO:0007669"/>
    <property type="project" value="UniProtKB-KW"/>
</dbReference>
<evidence type="ECO:0000313" key="3">
    <source>
        <dbReference type="EMBL" id="KAJ5414808.1"/>
    </source>
</evidence>
<reference evidence="3" key="2">
    <citation type="journal article" date="2023" name="IMA Fungus">
        <title>Comparative genomic study of the Penicillium genus elucidates a diverse pangenome and 15 lateral gene transfer events.</title>
        <authorList>
            <person name="Petersen C."/>
            <person name="Sorensen T."/>
            <person name="Nielsen M.R."/>
            <person name="Sondergaard T.E."/>
            <person name="Sorensen J.L."/>
            <person name="Fitzpatrick D.A."/>
            <person name="Frisvad J.C."/>
            <person name="Nielsen K.L."/>
        </authorList>
    </citation>
    <scope>NUCLEOTIDE SEQUENCE</scope>
    <source>
        <strain evidence="3">IBT 29677</strain>
    </source>
</reference>
<dbReference type="CDD" id="cd05236">
    <property type="entry name" value="FAR-N_SDR_e"/>
    <property type="match status" value="1"/>
</dbReference>
<keyword evidence="1" id="KW-0444">Lipid biosynthesis</keyword>
<keyword evidence="1" id="KW-0443">Lipid metabolism</keyword>
<organism evidence="3 4">
    <name type="scientific">Penicillium cosmopolitanum</name>
    <dbReference type="NCBI Taxonomy" id="1131564"/>
    <lineage>
        <taxon>Eukaryota</taxon>
        <taxon>Fungi</taxon>
        <taxon>Dikarya</taxon>
        <taxon>Ascomycota</taxon>
        <taxon>Pezizomycotina</taxon>
        <taxon>Eurotiomycetes</taxon>
        <taxon>Eurotiomycetidae</taxon>
        <taxon>Eurotiales</taxon>
        <taxon>Aspergillaceae</taxon>
        <taxon>Penicillium</taxon>
    </lineage>
</organism>
<dbReference type="PANTHER" id="PTHR11011">
    <property type="entry name" value="MALE STERILITY PROTEIN 2-RELATED"/>
    <property type="match status" value="1"/>
</dbReference>
<feature type="domain" description="Thioester reductase (TE)" evidence="2">
    <location>
        <begin position="43"/>
        <end position="309"/>
    </location>
</feature>
<accession>A0A9W9WCQ9</accession>